<dbReference type="InterPro" id="IPR011051">
    <property type="entry name" value="RmlC_Cupin_sf"/>
</dbReference>
<comment type="similarity">
    <text evidence="1">Belongs to the dTDP-4-dehydrorhamnose 3,5-epimerase family.</text>
</comment>
<evidence type="ECO:0000256" key="3">
    <source>
        <dbReference type="PIRSR" id="PIRSR600888-3"/>
    </source>
</evidence>
<dbReference type="KEGG" id="plan:A1s21148_00315"/>
<dbReference type="SUPFAM" id="SSF51182">
    <property type="entry name" value="RmlC-like cupins"/>
    <property type="match status" value="1"/>
</dbReference>
<evidence type="ECO:0000256" key="2">
    <source>
        <dbReference type="PIRSR" id="PIRSR600888-1"/>
    </source>
</evidence>
<gene>
    <name evidence="4" type="ORF">A1s21148_00315</name>
</gene>
<evidence type="ECO:0000313" key="4">
    <source>
        <dbReference type="EMBL" id="ASY10030.1"/>
    </source>
</evidence>
<accession>A0AAC9YPL8</accession>
<dbReference type="GO" id="GO:0005829">
    <property type="term" value="C:cytosol"/>
    <property type="evidence" value="ECO:0007669"/>
    <property type="project" value="TreeGrafter"/>
</dbReference>
<feature type="site" description="Participates in a stacking interaction with the thymidine ring of dTDP-4-oxo-6-deoxyglucose" evidence="3">
    <location>
        <position position="135"/>
    </location>
</feature>
<dbReference type="InterPro" id="IPR014710">
    <property type="entry name" value="RmlC-like_jellyroll"/>
</dbReference>
<organism evidence="4 5">
    <name type="scientific">Candidatus Planktophila lacus</name>
    <dbReference type="NCBI Taxonomy" id="1884913"/>
    <lineage>
        <taxon>Bacteria</taxon>
        <taxon>Bacillati</taxon>
        <taxon>Actinomycetota</taxon>
        <taxon>Actinomycetes</taxon>
        <taxon>Candidatus Nanopelagicales</taxon>
        <taxon>Candidatus Nanopelagicaceae</taxon>
        <taxon>Candidatus Planktophila</taxon>
    </lineage>
</organism>
<feature type="active site" description="Proton donor" evidence="2">
    <location>
        <position position="129"/>
    </location>
</feature>
<dbReference type="GO" id="GO:0000271">
    <property type="term" value="P:polysaccharide biosynthetic process"/>
    <property type="evidence" value="ECO:0007669"/>
    <property type="project" value="TreeGrafter"/>
</dbReference>
<dbReference type="Pfam" id="PF00908">
    <property type="entry name" value="dTDP_sugar_isom"/>
    <property type="match status" value="1"/>
</dbReference>
<dbReference type="Proteomes" id="UP000217144">
    <property type="component" value="Chromosome"/>
</dbReference>
<proteinExistence type="inferred from homology"/>
<feature type="active site" description="Proton acceptor" evidence="2">
    <location>
        <position position="62"/>
    </location>
</feature>
<keyword evidence="5" id="KW-1185">Reference proteome</keyword>
<dbReference type="Gene3D" id="2.60.120.10">
    <property type="entry name" value="Jelly Rolls"/>
    <property type="match status" value="1"/>
</dbReference>
<dbReference type="GO" id="GO:0019305">
    <property type="term" value="P:dTDP-rhamnose biosynthetic process"/>
    <property type="evidence" value="ECO:0007669"/>
    <property type="project" value="TreeGrafter"/>
</dbReference>
<sequence length="187" mass="21705">MTTNDDFQKKYSKVWTRKINRYYDDRGHFLEHFRQNQAIDIDVNFVQDSVSFSHKNVLRGLHIQENQWQLSTLLRGSVRYFVLDVDPKSSDYLKLHILDLSTEGTSQVLAAPGVAHGFFAESSEVVMAYKTSTYYDDSLQYGINFSSFSDLNITFGNSIRSIRDMKFVGLTKILSNEKFNEFQSRII</sequence>
<protein>
    <submittedName>
        <fullName evidence="4">dTDP-4-dehydrorhamnose 3,5-epimerase</fullName>
    </submittedName>
</protein>
<dbReference type="InterPro" id="IPR000888">
    <property type="entry name" value="RmlC-like"/>
</dbReference>
<dbReference type="GO" id="GO:0008830">
    <property type="term" value="F:dTDP-4-dehydrorhamnose 3,5-epimerase activity"/>
    <property type="evidence" value="ECO:0007669"/>
    <property type="project" value="InterPro"/>
</dbReference>
<name>A0AAC9YPL8_9ACTN</name>
<dbReference type="AlphaFoldDB" id="A0AAC9YPL8"/>
<evidence type="ECO:0000256" key="1">
    <source>
        <dbReference type="ARBA" id="ARBA00010154"/>
    </source>
</evidence>
<reference evidence="4 5" key="1">
    <citation type="submission" date="2016-07" db="EMBL/GenBank/DDBJ databases">
        <title>High microdiversification within the ubiquitous acI lineage of Actinobacteria.</title>
        <authorList>
            <person name="Neuenschwander S.M."/>
            <person name="Salcher M."/>
            <person name="Ghai R."/>
            <person name="Pernthaler J."/>
        </authorList>
    </citation>
    <scope>NUCLEOTIDE SEQUENCE [LARGE SCALE GENOMIC DNA]</scope>
    <source>
        <strain evidence="4">MMS-21-148</strain>
    </source>
</reference>
<evidence type="ECO:0000313" key="5">
    <source>
        <dbReference type="Proteomes" id="UP000217144"/>
    </source>
</evidence>
<dbReference type="EMBL" id="CP016769">
    <property type="protein sequence ID" value="ASY10030.1"/>
    <property type="molecule type" value="Genomic_DNA"/>
</dbReference>
<dbReference type="PANTHER" id="PTHR21047">
    <property type="entry name" value="DTDP-6-DEOXY-D-GLUCOSE-3,5 EPIMERASE"/>
    <property type="match status" value="1"/>
</dbReference>
<dbReference type="PANTHER" id="PTHR21047:SF2">
    <property type="entry name" value="THYMIDINE DIPHOSPHO-4-KETO-RHAMNOSE 3,5-EPIMERASE"/>
    <property type="match status" value="1"/>
</dbReference>
<dbReference type="RefSeq" id="WP_095670517.1">
    <property type="nucleotide sequence ID" value="NZ_CP016769.1"/>
</dbReference>